<dbReference type="EMBL" id="BAABLD010000015">
    <property type="protein sequence ID" value="GAA5169862.1"/>
    <property type="molecule type" value="Genomic_DNA"/>
</dbReference>
<sequence>MNDSSPAPQTTTALAGATLFAMTRFVEQPCMENAQQVARHLECAAEQAGGDPRLADLCFALALRWRGYVMRQLSSQSMLAEGH</sequence>
<reference evidence="2" key="1">
    <citation type="journal article" date="2019" name="Int. J. Syst. Evol. Microbiol.">
        <title>The Global Catalogue of Microorganisms (GCM) 10K type strain sequencing project: providing services to taxonomists for standard genome sequencing and annotation.</title>
        <authorList>
            <consortium name="The Broad Institute Genomics Platform"/>
            <consortium name="The Broad Institute Genome Sequencing Center for Infectious Disease"/>
            <person name="Wu L."/>
            <person name="Ma J."/>
        </authorList>
    </citation>
    <scope>NUCLEOTIDE SEQUENCE [LARGE SCALE GENOMIC DNA]</scope>
    <source>
        <strain evidence="2">JCM 18715</strain>
    </source>
</reference>
<proteinExistence type="predicted"/>
<dbReference type="Proteomes" id="UP001500547">
    <property type="component" value="Unassembled WGS sequence"/>
</dbReference>
<keyword evidence="2" id="KW-1185">Reference proteome</keyword>
<evidence type="ECO:0000313" key="1">
    <source>
        <dbReference type="EMBL" id="GAA5169862.1"/>
    </source>
</evidence>
<evidence type="ECO:0000313" key="2">
    <source>
        <dbReference type="Proteomes" id="UP001500547"/>
    </source>
</evidence>
<dbReference type="RefSeq" id="WP_345534107.1">
    <property type="nucleotide sequence ID" value="NZ_BAABLD010000015.1"/>
</dbReference>
<gene>
    <name evidence="1" type="ORF">GCM10025770_31960</name>
</gene>
<comment type="caution">
    <text evidence="1">The sequence shown here is derived from an EMBL/GenBank/DDBJ whole genome shotgun (WGS) entry which is preliminary data.</text>
</comment>
<accession>A0ABP9QZX1</accession>
<name>A0ABP9QZX1_9RHOO</name>
<protein>
    <submittedName>
        <fullName evidence="1">Uncharacterized protein</fullName>
    </submittedName>
</protein>
<organism evidence="1 2">
    <name type="scientific">Viridibacterium curvum</name>
    <dbReference type="NCBI Taxonomy" id="1101404"/>
    <lineage>
        <taxon>Bacteria</taxon>
        <taxon>Pseudomonadati</taxon>
        <taxon>Pseudomonadota</taxon>
        <taxon>Betaproteobacteria</taxon>
        <taxon>Rhodocyclales</taxon>
        <taxon>Rhodocyclaceae</taxon>
        <taxon>Viridibacterium</taxon>
    </lineage>
</organism>